<protein>
    <submittedName>
        <fullName evidence="1">Uncharacterized protein</fullName>
    </submittedName>
</protein>
<accession>A0A3A1Y5L7</accession>
<evidence type="ECO:0000313" key="2">
    <source>
        <dbReference type="Proteomes" id="UP000265964"/>
    </source>
</evidence>
<reference evidence="1 2" key="1">
    <citation type="submission" date="2017-08" db="EMBL/GenBank/DDBJ databases">
        <title>Reclassification of Bisgaard taxon 37 and 44.</title>
        <authorList>
            <person name="Christensen H."/>
        </authorList>
    </citation>
    <scope>NUCLEOTIDE SEQUENCE [LARGE SCALE GENOMIC DNA]</scope>
    <source>
        <strain evidence="1 2">EEAB3T1</strain>
    </source>
</reference>
<dbReference type="Proteomes" id="UP000265964">
    <property type="component" value="Unassembled WGS sequence"/>
</dbReference>
<dbReference type="EMBL" id="NRJF01000212">
    <property type="protein sequence ID" value="RIY32905.1"/>
    <property type="molecule type" value="Genomic_DNA"/>
</dbReference>
<keyword evidence="2" id="KW-1185">Reference proteome</keyword>
<dbReference type="RefSeq" id="WP_222985662.1">
    <property type="nucleotide sequence ID" value="NZ_NRJF01000212.1"/>
</dbReference>
<sequence>IKRKGFLKRIKDKNITFSTETDIPFAYKSFSQDLSSQLLSILKDMVINIEEEQKLYLSKFATNVIYDKEILDSLNVKKILENIYLLISTEKLSELNLQYPVLQIKNFINSL</sequence>
<dbReference type="AlphaFoldDB" id="A0A3A1Y5L7"/>
<evidence type="ECO:0000313" key="1">
    <source>
        <dbReference type="EMBL" id="RIY32905.1"/>
    </source>
</evidence>
<comment type="caution">
    <text evidence="1">The sequence shown here is derived from an EMBL/GenBank/DDBJ whole genome shotgun (WGS) entry which is preliminary data.</text>
</comment>
<name>A0A3A1Y5L7_9GAMM</name>
<feature type="non-terminal residue" evidence="1">
    <location>
        <position position="1"/>
    </location>
</feature>
<organism evidence="1 2">
    <name type="scientific">Psittacicella gerlachiana</name>
    <dbReference type="NCBI Taxonomy" id="2028574"/>
    <lineage>
        <taxon>Bacteria</taxon>
        <taxon>Pseudomonadati</taxon>
        <taxon>Pseudomonadota</taxon>
        <taxon>Gammaproteobacteria</taxon>
        <taxon>Pasteurellales</taxon>
        <taxon>Psittacicellaceae</taxon>
        <taxon>Psittacicella</taxon>
    </lineage>
</organism>
<gene>
    <name evidence="1" type="ORF">CKF59_06675</name>
</gene>
<proteinExistence type="predicted"/>